<dbReference type="InterPro" id="IPR029068">
    <property type="entry name" value="Glyas_Bleomycin-R_OHBP_Dase"/>
</dbReference>
<feature type="domain" description="VOC" evidence="1">
    <location>
        <begin position="4"/>
        <end position="128"/>
    </location>
</feature>
<dbReference type="RefSeq" id="WP_121689068.1">
    <property type="nucleotide sequence ID" value="NZ_RCUY01000010.1"/>
</dbReference>
<accession>A0A3L7ALJ5</accession>
<sequence length="136" mass="14233">MTLTLGFIGLVTSDMPAALAFYRTLGVDIPEGAEGAPHVDVVLADGTTLAWDTVEVIRSFDPNYAVPTGGHRIALAFAHGSPAEVDATFTRLEAAGYPGHVAPWDAPWGQRYATVLDPDGNSIDLFAPLGEAPSPS</sequence>
<keyword evidence="3" id="KW-1185">Reference proteome</keyword>
<dbReference type="EMBL" id="RCUY01000010">
    <property type="protein sequence ID" value="RLP81376.1"/>
    <property type="molecule type" value="Genomic_DNA"/>
</dbReference>
<dbReference type="PROSITE" id="PS51819">
    <property type="entry name" value="VOC"/>
    <property type="match status" value="1"/>
</dbReference>
<gene>
    <name evidence="2" type="ORF">D9V34_12180</name>
</gene>
<evidence type="ECO:0000313" key="3">
    <source>
        <dbReference type="Proteomes" id="UP000269438"/>
    </source>
</evidence>
<dbReference type="Proteomes" id="UP000269438">
    <property type="component" value="Unassembled WGS sequence"/>
</dbReference>
<organism evidence="2 3">
    <name type="scientific">Mycetocola lacteus</name>
    <dbReference type="NCBI Taxonomy" id="76637"/>
    <lineage>
        <taxon>Bacteria</taxon>
        <taxon>Bacillati</taxon>
        <taxon>Actinomycetota</taxon>
        <taxon>Actinomycetes</taxon>
        <taxon>Micrococcales</taxon>
        <taxon>Microbacteriaceae</taxon>
        <taxon>Mycetocola</taxon>
    </lineage>
</organism>
<dbReference type="SUPFAM" id="SSF54593">
    <property type="entry name" value="Glyoxalase/Bleomycin resistance protein/Dihydroxybiphenyl dioxygenase"/>
    <property type="match status" value="1"/>
</dbReference>
<protein>
    <submittedName>
        <fullName evidence="2">Glyoxalase</fullName>
    </submittedName>
</protein>
<comment type="caution">
    <text evidence="2">The sequence shown here is derived from an EMBL/GenBank/DDBJ whole genome shotgun (WGS) entry which is preliminary data.</text>
</comment>
<dbReference type="Pfam" id="PF00903">
    <property type="entry name" value="Glyoxalase"/>
    <property type="match status" value="1"/>
</dbReference>
<evidence type="ECO:0000259" key="1">
    <source>
        <dbReference type="PROSITE" id="PS51819"/>
    </source>
</evidence>
<dbReference type="Gene3D" id="3.10.180.10">
    <property type="entry name" value="2,3-Dihydroxybiphenyl 1,2-Dioxygenase, domain 1"/>
    <property type="match status" value="1"/>
</dbReference>
<reference evidence="2 3" key="1">
    <citation type="submission" date="2018-10" db="EMBL/GenBank/DDBJ databases">
        <authorList>
            <person name="Li J."/>
        </authorList>
    </citation>
    <scope>NUCLEOTIDE SEQUENCE [LARGE SCALE GENOMIC DNA]</scope>
    <source>
        <strain evidence="2 3">JCM 11654</strain>
    </source>
</reference>
<dbReference type="PANTHER" id="PTHR36503:SF3">
    <property type="entry name" value="BLR0126 PROTEIN"/>
    <property type="match status" value="1"/>
</dbReference>
<proteinExistence type="predicted"/>
<dbReference type="OrthoDB" id="9798430at2"/>
<evidence type="ECO:0000313" key="2">
    <source>
        <dbReference type="EMBL" id="RLP81376.1"/>
    </source>
</evidence>
<dbReference type="InterPro" id="IPR037523">
    <property type="entry name" value="VOC_core"/>
</dbReference>
<name>A0A3L7ALJ5_9MICO</name>
<dbReference type="InterPro" id="IPR004360">
    <property type="entry name" value="Glyas_Fos-R_dOase_dom"/>
</dbReference>
<dbReference type="PANTHER" id="PTHR36503">
    <property type="entry name" value="BLR2520 PROTEIN"/>
    <property type="match status" value="1"/>
</dbReference>
<dbReference type="AlphaFoldDB" id="A0A3L7ALJ5"/>